<name>A0A9D7FF21_9RHOO</name>
<reference evidence="1" key="1">
    <citation type="submission" date="2020-10" db="EMBL/GenBank/DDBJ databases">
        <title>Connecting structure to function with the recovery of over 1000 high-quality activated sludge metagenome-assembled genomes encoding full-length rRNA genes using long-read sequencing.</title>
        <authorList>
            <person name="Singleton C.M."/>
            <person name="Petriglieri F."/>
            <person name="Kristensen J.M."/>
            <person name="Kirkegaard R.H."/>
            <person name="Michaelsen T.Y."/>
            <person name="Andersen M.H."/>
            <person name="Karst S.M."/>
            <person name="Dueholm M.S."/>
            <person name="Nielsen P.H."/>
            <person name="Albertsen M."/>
        </authorList>
    </citation>
    <scope>NUCLEOTIDE SEQUENCE</scope>
    <source>
        <strain evidence="1">EsbW_18-Q3-R4-48_MAXAC.044</strain>
    </source>
</reference>
<gene>
    <name evidence="1" type="ORF">IPJ48_08495</name>
</gene>
<organism evidence="1 2">
    <name type="scientific">Candidatus Propionivibrio dominans</name>
    <dbReference type="NCBI Taxonomy" id="2954373"/>
    <lineage>
        <taxon>Bacteria</taxon>
        <taxon>Pseudomonadati</taxon>
        <taxon>Pseudomonadota</taxon>
        <taxon>Betaproteobacteria</taxon>
        <taxon>Rhodocyclales</taxon>
        <taxon>Rhodocyclaceae</taxon>
        <taxon>Propionivibrio</taxon>
    </lineage>
</organism>
<sequence length="132" mass="14743">MTPKLFQQYRIVIGNICGPIIHAEMHIDFVDAALNDLLFIEARVRAQDALQKGFCAPKGEDIQNNPFFIRLIRIVQVNHVLANVADGFGDGFIAGTAFVERGDQLGNAFLNICHVICLVFEMDELILTARRT</sequence>
<protein>
    <submittedName>
        <fullName evidence="1">Uncharacterized protein</fullName>
    </submittedName>
</protein>
<dbReference type="AlphaFoldDB" id="A0A9D7FF21"/>
<dbReference type="Proteomes" id="UP000886602">
    <property type="component" value="Unassembled WGS sequence"/>
</dbReference>
<evidence type="ECO:0000313" key="1">
    <source>
        <dbReference type="EMBL" id="MBK7423119.1"/>
    </source>
</evidence>
<comment type="caution">
    <text evidence="1">The sequence shown here is derived from an EMBL/GenBank/DDBJ whole genome shotgun (WGS) entry which is preliminary data.</text>
</comment>
<evidence type="ECO:0000313" key="2">
    <source>
        <dbReference type="Proteomes" id="UP000886602"/>
    </source>
</evidence>
<accession>A0A9D7FF21</accession>
<dbReference type="EMBL" id="JADJNC010000011">
    <property type="protein sequence ID" value="MBK7423119.1"/>
    <property type="molecule type" value="Genomic_DNA"/>
</dbReference>
<proteinExistence type="predicted"/>